<feature type="region of interest" description="Disordered" evidence="2">
    <location>
        <begin position="241"/>
        <end position="285"/>
    </location>
</feature>
<evidence type="ECO:0000313" key="4">
    <source>
        <dbReference type="EMBL" id="CAE8651641.1"/>
    </source>
</evidence>
<dbReference type="GO" id="GO:0005886">
    <property type="term" value="C:plasma membrane"/>
    <property type="evidence" value="ECO:0007669"/>
    <property type="project" value="TreeGrafter"/>
</dbReference>
<dbReference type="GO" id="GO:0098703">
    <property type="term" value="P:calcium ion import across plasma membrane"/>
    <property type="evidence" value="ECO:0007669"/>
    <property type="project" value="TreeGrafter"/>
</dbReference>
<dbReference type="PANTHER" id="PTHR10582">
    <property type="entry name" value="TRANSIENT RECEPTOR POTENTIAL ION CHANNEL PROTEIN"/>
    <property type="match status" value="1"/>
</dbReference>
<dbReference type="InterPro" id="IPR044399">
    <property type="entry name" value="Mb-like_M"/>
</dbReference>
<feature type="compositionally biased region" description="Low complexity" evidence="2">
    <location>
        <begin position="1087"/>
        <end position="1097"/>
    </location>
</feature>
<dbReference type="InterPro" id="IPR024862">
    <property type="entry name" value="TRPV"/>
</dbReference>
<dbReference type="EMBL" id="CAJNNW010010021">
    <property type="protein sequence ID" value="CAE8651641.1"/>
    <property type="molecule type" value="Genomic_DNA"/>
</dbReference>
<name>A0A813IMB1_POLGL</name>
<feature type="region of interest" description="Disordered" evidence="2">
    <location>
        <begin position="1076"/>
        <end position="1115"/>
    </location>
</feature>
<dbReference type="Proteomes" id="UP000626109">
    <property type="component" value="Unassembled WGS sequence"/>
</dbReference>
<feature type="compositionally biased region" description="Basic and acidic residues" evidence="2">
    <location>
        <begin position="261"/>
        <end position="271"/>
    </location>
</feature>
<keyword evidence="3" id="KW-0812">Transmembrane</keyword>
<feature type="transmembrane region" description="Helical" evidence="3">
    <location>
        <begin position="877"/>
        <end position="898"/>
    </location>
</feature>
<evidence type="ECO:0000256" key="1">
    <source>
        <dbReference type="ARBA" id="ARBA00022737"/>
    </source>
</evidence>
<dbReference type="SUPFAM" id="SSF46458">
    <property type="entry name" value="Globin-like"/>
    <property type="match status" value="2"/>
</dbReference>
<keyword evidence="3" id="KW-0472">Membrane</keyword>
<dbReference type="GO" id="GO:0019825">
    <property type="term" value="F:oxygen binding"/>
    <property type="evidence" value="ECO:0007669"/>
    <property type="project" value="InterPro"/>
</dbReference>
<evidence type="ECO:0000256" key="3">
    <source>
        <dbReference type="SAM" id="Phobius"/>
    </source>
</evidence>
<organism evidence="4 5">
    <name type="scientific">Polarella glacialis</name>
    <name type="common">Dinoflagellate</name>
    <dbReference type="NCBI Taxonomy" id="89957"/>
    <lineage>
        <taxon>Eukaryota</taxon>
        <taxon>Sar</taxon>
        <taxon>Alveolata</taxon>
        <taxon>Dinophyceae</taxon>
        <taxon>Suessiales</taxon>
        <taxon>Suessiaceae</taxon>
        <taxon>Polarella</taxon>
    </lineage>
</organism>
<dbReference type="Gene3D" id="1.10.490.10">
    <property type="entry name" value="Globins"/>
    <property type="match status" value="3"/>
</dbReference>
<dbReference type="InterPro" id="IPR012292">
    <property type="entry name" value="Globin/Proto"/>
</dbReference>
<feature type="transmembrane region" description="Helical" evidence="3">
    <location>
        <begin position="936"/>
        <end position="958"/>
    </location>
</feature>
<evidence type="ECO:0000256" key="2">
    <source>
        <dbReference type="SAM" id="MobiDB-lite"/>
    </source>
</evidence>
<feature type="transmembrane region" description="Helical" evidence="3">
    <location>
        <begin position="840"/>
        <end position="865"/>
    </location>
</feature>
<dbReference type="PANTHER" id="PTHR10582:SF2">
    <property type="entry name" value="INACTIVE"/>
    <property type="match status" value="1"/>
</dbReference>
<dbReference type="InterPro" id="IPR009050">
    <property type="entry name" value="Globin-like_sf"/>
</dbReference>
<keyword evidence="1" id="KW-0677">Repeat</keyword>
<feature type="region of interest" description="Disordered" evidence="2">
    <location>
        <begin position="1"/>
        <end position="60"/>
    </location>
</feature>
<protein>
    <submittedName>
        <fullName evidence="4">Uncharacterized protein</fullName>
    </submittedName>
</protein>
<dbReference type="CDD" id="cd01040">
    <property type="entry name" value="Mb-like"/>
    <property type="match status" value="2"/>
</dbReference>
<dbReference type="AlphaFoldDB" id="A0A813IMB1"/>
<dbReference type="GO" id="GO:0020037">
    <property type="term" value="F:heme binding"/>
    <property type="evidence" value="ECO:0007669"/>
    <property type="project" value="InterPro"/>
</dbReference>
<gene>
    <name evidence="4" type="ORF">PGLA2088_LOCUS9157</name>
</gene>
<accession>A0A813IMB1</accession>
<comment type="caution">
    <text evidence="4">The sequence shown here is derived from an EMBL/GenBank/DDBJ whole genome shotgun (WGS) entry which is preliminary data.</text>
</comment>
<dbReference type="GO" id="GO:0005216">
    <property type="term" value="F:monoatomic ion channel activity"/>
    <property type="evidence" value="ECO:0007669"/>
    <property type="project" value="InterPro"/>
</dbReference>
<reference evidence="4" key="1">
    <citation type="submission" date="2021-02" db="EMBL/GenBank/DDBJ databases">
        <authorList>
            <person name="Dougan E. K."/>
            <person name="Rhodes N."/>
            <person name="Thang M."/>
            <person name="Chan C."/>
        </authorList>
    </citation>
    <scope>NUCLEOTIDE SEQUENCE</scope>
</reference>
<keyword evidence="3" id="KW-1133">Transmembrane helix</keyword>
<sequence length="1115" mass="124869">MESDDEDFQHPPPPEVTDGQEAGLGGEPSGSGSYEDEDEGSETSADNAYNYMDSRADSGEDTTAITEVQDQTFDEIRLPAEVVADIQDVWKAFLATASSREAAASAIYAAIFDSAPTLQSLFKTPRAVMAIRIMSGINNIVNNLASPVNLKISTETLGFQHLDLEVTVPRVIIFRDGIIDLFEMELGDRLTSRGKMGWRSVLNYVGGAFIYVRTNYSDRLKIIASSWAIANNHQDEIEAGLAEDSQEPSQNQDEDDDGTDGMEKKSQNSDETKEDGENIAATRKQTMKVPTTFEEMFMFNSAVMGFGNCLWMGEVLDSFNTMVRNVSNSYRLQEECDTLSLRLAKYRGTINLAEFKAVMLASLRSMVPKDWNSAHEVAWTWLWTNVERMIKALIGKPKTQEKALERFLMSQSEDNQNYFRRELYKRFFILAPAGQDFFKQSTTRLYWLADRVTEMTIEMYRDPTKSVENISGVGLRHVGYGVPTEFFAPYVTGAVEVVRSMTTDDDAEDGFRWSLSLIARILVRTINEGSTVVMRAINTNNAKQLRMAVGCAPRGKRAMWMLNITVGTQSISPLYWAIESGSLATANAMLVDLLTIRADRDNYYYGCNDLFDRHADILKRLSAEADSLLPTLLDGLVWRSRLTKHGQRRVNYYIKHLIMDAEGKFAQALEWLVENQDPKIICHPVVVLFSDLLWRRIAMQSFLFRRCWFLSMLILFTVSQAILPRLENAHTNTVQVTELCCRVMVYLGSLLPLMRSQVILLYKDVRNRKFTWLYCIPMPEYLLEYKASVSLALVLALTFMMIREPIFWCIGHGEGDFDGAGLLLTDACPYAAEQRRSYSAAAMFAMCMYWILVMDLTIFSTRISAYVLVCARVLPELGLFIFAVGFLIITFASSISALNHGSKDFDNIPKGALTLLEVTLGMYTPGQLQEIEAEGMLMMAVSVFIVTALIFLLSLLIAQLYGAYRAVYVDMVGYARLNRGKTICSTMASMSPKRWAKLLSALKFNESLEFNEGDIGLPGGLQVLEPSNVHATTVDTIRRFGGSTSPAMQWPEEEGHHDDDEHKYDKLFRVLTKISKNVGGGGGSGGASKRQASGKASSLEDTSMDDAHSDTSSNE</sequence>
<proteinExistence type="predicted"/>
<evidence type="ECO:0000313" key="5">
    <source>
        <dbReference type="Proteomes" id="UP000626109"/>
    </source>
</evidence>